<dbReference type="InterPro" id="IPR011761">
    <property type="entry name" value="ATP-grasp"/>
</dbReference>
<dbReference type="HAMAP" id="MF_00138">
    <property type="entry name" value="GARS"/>
    <property type="match status" value="1"/>
</dbReference>
<dbReference type="InterPro" id="IPR016185">
    <property type="entry name" value="PreATP-grasp_dom_sf"/>
</dbReference>
<comment type="similarity">
    <text evidence="10 13">Belongs to the GARS family.</text>
</comment>
<evidence type="ECO:0000256" key="2">
    <source>
        <dbReference type="ARBA" id="ARBA00001946"/>
    </source>
</evidence>
<protein>
    <recommendedName>
        <fullName evidence="4 13">Phosphoribosylamine--glycine ligase</fullName>
        <ecNumber evidence="4 13">6.3.4.13</ecNumber>
    </recommendedName>
    <alternativeName>
        <fullName evidence="13">GARS</fullName>
    </alternativeName>
    <alternativeName>
        <fullName evidence="11 13">Glycinamide ribonucleotide synthetase</fullName>
    </alternativeName>
    <alternativeName>
        <fullName evidence="12 13">Phosphoribosylglycinamide synthetase</fullName>
    </alternativeName>
</protein>
<dbReference type="KEGG" id="asan:AWM72_03900"/>
<dbReference type="InterPro" id="IPR020561">
    <property type="entry name" value="PRibGlycinamid_synth_ATP-grasp"/>
</dbReference>
<dbReference type="Gene3D" id="3.30.1490.20">
    <property type="entry name" value="ATP-grasp fold, A domain"/>
    <property type="match status" value="1"/>
</dbReference>
<dbReference type="Gene3D" id="3.30.470.20">
    <property type="entry name" value="ATP-grasp fold, B domain"/>
    <property type="match status" value="1"/>
</dbReference>
<dbReference type="SMART" id="SM01209">
    <property type="entry name" value="GARS_A"/>
    <property type="match status" value="1"/>
</dbReference>
<keyword evidence="8 14" id="KW-0067">ATP-binding</keyword>
<dbReference type="Gene3D" id="3.40.50.20">
    <property type="match status" value="1"/>
</dbReference>
<dbReference type="InterPro" id="IPR000115">
    <property type="entry name" value="PRibGlycinamide_synth"/>
</dbReference>
<evidence type="ECO:0000256" key="11">
    <source>
        <dbReference type="ARBA" id="ARBA00042242"/>
    </source>
</evidence>
<evidence type="ECO:0000313" key="17">
    <source>
        <dbReference type="EMBL" id="PKZ20325.1"/>
    </source>
</evidence>
<dbReference type="Proteomes" id="UP000234239">
    <property type="component" value="Unassembled WGS sequence"/>
</dbReference>
<keyword evidence="7 13" id="KW-0658">Purine biosynthesis</keyword>
<evidence type="ECO:0000259" key="15">
    <source>
        <dbReference type="PROSITE" id="PS50975"/>
    </source>
</evidence>
<evidence type="ECO:0000313" key="16">
    <source>
        <dbReference type="EMBL" id="AMB93963.1"/>
    </source>
</evidence>
<evidence type="ECO:0000256" key="8">
    <source>
        <dbReference type="ARBA" id="ARBA00022840"/>
    </source>
</evidence>
<evidence type="ECO:0000256" key="5">
    <source>
        <dbReference type="ARBA" id="ARBA00022598"/>
    </source>
</evidence>
<comment type="cofactor">
    <cofactor evidence="2">
        <name>Mg(2+)</name>
        <dbReference type="ChEBI" id="CHEBI:18420"/>
    </cofactor>
</comment>
<comment type="pathway">
    <text evidence="3 13">Purine metabolism; IMP biosynthesis via de novo pathway; N(1)-(5-phospho-D-ribosyl)glycinamide from 5-phospho-alpha-D-ribose 1-diphosphate: step 2/2.</text>
</comment>
<dbReference type="Pfam" id="PF02843">
    <property type="entry name" value="GARS_C"/>
    <property type="match status" value="1"/>
</dbReference>
<comment type="catalytic activity">
    <reaction evidence="13">
        <text>5-phospho-beta-D-ribosylamine + glycine + ATP = N(1)-(5-phospho-beta-D-ribosyl)glycinamide + ADP + phosphate + H(+)</text>
        <dbReference type="Rhea" id="RHEA:17453"/>
        <dbReference type="ChEBI" id="CHEBI:15378"/>
        <dbReference type="ChEBI" id="CHEBI:30616"/>
        <dbReference type="ChEBI" id="CHEBI:43474"/>
        <dbReference type="ChEBI" id="CHEBI:57305"/>
        <dbReference type="ChEBI" id="CHEBI:58681"/>
        <dbReference type="ChEBI" id="CHEBI:143788"/>
        <dbReference type="ChEBI" id="CHEBI:456216"/>
        <dbReference type="EC" id="6.3.4.13"/>
    </reaction>
</comment>
<dbReference type="PROSITE" id="PS50975">
    <property type="entry name" value="ATP_GRASP"/>
    <property type="match status" value="1"/>
</dbReference>
<evidence type="ECO:0000256" key="10">
    <source>
        <dbReference type="ARBA" id="ARBA00038345"/>
    </source>
</evidence>
<gene>
    <name evidence="13" type="primary">purD</name>
    <name evidence="16" type="ORF">AWM72_03900</name>
    <name evidence="17" type="ORF">CYJ28_10165</name>
</gene>
<evidence type="ECO:0000313" key="18">
    <source>
        <dbReference type="Proteomes" id="UP000069912"/>
    </source>
</evidence>
<proteinExistence type="inferred from homology"/>
<evidence type="ECO:0000256" key="12">
    <source>
        <dbReference type="ARBA" id="ARBA00042864"/>
    </source>
</evidence>
<dbReference type="GO" id="GO:0006189">
    <property type="term" value="P:'de novo' IMP biosynthetic process"/>
    <property type="evidence" value="ECO:0007669"/>
    <property type="project" value="UniProtKB-UniRule"/>
</dbReference>
<feature type="domain" description="ATP-grasp" evidence="15">
    <location>
        <begin position="108"/>
        <end position="313"/>
    </location>
</feature>
<sequence>MKVLVIGGGGREHALARKFMQSDQVDQVYCAPGNPGMASDGIKLVPLAVDQVDELLAWAQATEIDWTFVGPELPLFLGIVDRFRAAGQKIFGPSQAAARLESSKKFAKEILVENGIPTAHYQVFTDFPTAQAYIQAASFPLVIKADGPAAGKGVVIAQDLASAEAALADILEDKRYGSQSQVVVEECLTGPEFSFFSLVHDGQVLHLPTAQDHKRAYDQDRGPNTGGMGAYAPVPFVSEALYQEVVRTIVDPLLQAMEAAGHPYSGVLYTGLMLTAEGPKVIEFNTRFGDPETQILMPLLGDDFAETIDQLLEGQPAQLTLNETGPSLGVVLAAEGYPTPYAKGMDLTPLVQACPSEISLIYAGVGEKSGHLTAQGGRILMAVAQGRDLTQAAERVYALLDQHPIPQTFYRHDIGGQAITQPKEEKIS</sequence>
<reference evidence="17 19" key="3">
    <citation type="submission" date="2017-12" db="EMBL/GenBank/DDBJ databases">
        <title>Phylogenetic diversity of female urinary microbiome.</title>
        <authorList>
            <person name="Thomas-White K."/>
            <person name="Wolfe A.J."/>
        </authorList>
    </citation>
    <scope>NUCLEOTIDE SEQUENCE [LARGE SCALE GENOMIC DNA]</scope>
    <source>
        <strain evidence="17 19">UMB0139</strain>
    </source>
</reference>
<evidence type="ECO:0000256" key="7">
    <source>
        <dbReference type="ARBA" id="ARBA00022755"/>
    </source>
</evidence>
<evidence type="ECO:0000313" key="19">
    <source>
        <dbReference type="Proteomes" id="UP000234239"/>
    </source>
</evidence>
<keyword evidence="18" id="KW-1185">Reference proteome</keyword>
<reference evidence="16 18" key="1">
    <citation type="journal article" date="2016" name="Genome Announc.">
        <title>Complete Genome Sequences of Aerococcus christensenii CCUG 28831T, Aerococcus sanguinicola CCUG 43001T, Aerococcus urinae CCUG 36881T, Aerococcus urinaeequi CCUG 28094T, Aerococcus urinaehominis CCUG 42038 BT, and Aerococcus viridans CCUG 4311T.</title>
        <authorList>
            <person name="Carkaci D."/>
            <person name="Dargis R."/>
            <person name="Nielsen X.C."/>
            <person name="Skovgaard O."/>
            <person name="Fuursted K."/>
            <person name="Christensen J.J."/>
        </authorList>
    </citation>
    <scope>NUCLEOTIDE SEQUENCE [LARGE SCALE GENOMIC DNA]</scope>
    <source>
        <strain evidence="16 18">CCUG43001</strain>
    </source>
</reference>
<evidence type="ECO:0000256" key="6">
    <source>
        <dbReference type="ARBA" id="ARBA00022741"/>
    </source>
</evidence>
<dbReference type="PANTHER" id="PTHR43472">
    <property type="entry name" value="PHOSPHORIBOSYLAMINE--GLYCINE LIGASE"/>
    <property type="match status" value="1"/>
</dbReference>
<dbReference type="GO" id="GO:0004637">
    <property type="term" value="F:phosphoribosylamine-glycine ligase activity"/>
    <property type="evidence" value="ECO:0007669"/>
    <property type="project" value="UniProtKB-UniRule"/>
</dbReference>
<evidence type="ECO:0000256" key="1">
    <source>
        <dbReference type="ARBA" id="ARBA00001936"/>
    </source>
</evidence>
<dbReference type="GeneID" id="92903214"/>
<keyword evidence="6 14" id="KW-0547">Nucleotide-binding</keyword>
<dbReference type="InterPro" id="IPR020559">
    <property type="entry name" value="PRibGlycinamide_synth_CS"/>
</dbReference>
<dbReference type="PROSITE" id="PS00184">
    <property type="entry name" value="GARS"/>
    <property type="match status" value="1"/>
</dbReference>
<dbReference type="Pfam" id="PF02844">
    <property type="entry name" value="GARS_N"/>
    <property type="match status" value="1"/>
</dbReference>
<reference evidence="18" key="2">
    <citation type="submission" date="2016-01" db="EMBL/GenBank/DDBJ databases">
        <title>Six Aerococcus type strain genome sequencing and assembly using PacBio and Illumina Hiseq.</title>
        <authorList>
            <person name="Carkaci D."/>
            <person name="Dargis R."/>
            <person name="Nielsen X.C."/>
            <person name="Skovgaard O."/>
            <person name="Fuursted K."/>
            <person name="Christensen J.J."/>
        </authorList>
    </citation>
    <scope>NUCLEOTIDE SEQUENCE [LARGE SCALE GENOMIC DNA]</scope>
    <source>
        <strain evidence="18">CCUG43001</strain>
    </source>
</reference>
<dbReference type="InterPro" id="IPR020560">
    <property type="entry name" value="PRibGlycinamide_synth_C-dom"/>
</dbReference>
<evidence type="ECO:0000256" key="14">
    <source>
        <dbReference type="PROSITE-ProRule" id="PRU00409"/>
    </source>
</evidence>
<evidence type="ECO:0000256" key="9">
    <source>
        <dbReference type="ARBA" id="ARBA00023211"/>
    </source>
</evidence>
<dbReference type="RefSeq" id="WP_067973486.1">
    <property type="nucleotide sequence ID" value="NZ_CAJHKM010000005.1"/>
</dbReference>
<comment type="cofactor">
    <cofactor evidence="1">
        <name>Mn(2+)</name>
        <dbReference type="ChEBI" id="CHEBI:29035"/>
    </cofactor>
</comment>
<dbReference type="GO" id="GO:0005524">
    <property type="term" value="F:ATP binding"/>
    <property type="evidence" value="ECO:0007669"/>
    <property type="project" value="UniProtKB-UniRule"/>
</dbReference>
<dbReference type="Pfam" id="PF01071">
    <property type="entry name" value="GARS_A"/>
    <property type="match status" value="1"/>
</dbReference>
<organism evidence="16 18">
    <name type="scientific">Aerococcus sanguinicola</name>
    <dbReference type="NCBI Taxonomy" id="119206"/>
    <lineage>
        <taxon>Bacteria</taxon>
        <taxon>Bacillati</taxon>
        <taxon>Bacillota</taxon>
        <taxon>Bacilli</taxon>
        <taxon>Lactobacillales</taxon>
        <taxon>Aerococcaceae</taxon>
        <taxon>Aerococcus</taxon>
    </lineage>
</organism>
<dbReference type="SUPFAM" id="SSF56059">
    <property type="entry name" value="Glutathione synthetase ATP-binding domain-like"/>
    <property type="match status" value="1"/>
</dbReference>
<keyword evidence="9" id="KW-0464">Manganese</keyword>
<dbReference type="NCBIfam" id="TIGR00877">
    <property type="entry name" value="purD"/>
    <property type="match status" value="1"/>
</dbReference>
<dbReference type="InterPro" id="IPR020562">
    <property type="entry name" value="PRibGlycinamide_synth_N"/>
</dbReference>
<dbReference type="OrthoDB" id="9807240at2"/>
<dbReference type="InterPro" id="IPR013815">
    <property type="entry name" value="ATP_grasp_subdomain_1"/>
</dbReference>
<dbReference type="SMART" id="SM01210">
    <property type="entry name" value="GARS_C"/>
    <property type="match status" value="1"/>
</dbReference>
<evidence type="ECO:0000256" key="13">
    <source>
        <dbReference type="HAMAP-Rule" id="MF_00138"/>
    </source>
</evidence>
<dbReference type="InterPro" id="IPR037123">
    <property type="entry name" value="PRibGlycinamide_synth_C_sf"/>
</dbReference>
<dbReference type="Gene3D" id="3.90.600.10">
    <property type="entry name" value="Phosphoribosylglycinamide synthetase, C-terminal domain"/>
    <property type="match status" value="1"/>
</dbReference>
<evidence type="ECO:0000256" key="4">
    <source>
        <dbReference type="ARBA" id="ARBA00013255"/>
    </source>
</evidence>
<evidence type="ECO:0000256" key="3">
    <source>
        <dbReference type="ARBA" id="ARBA00005174"/>
    </source>
</evidence>
<name>A0A0X8FAW6_9LACT</name>
<dbReference type="UniPathway" id="UPA00074">
    <property type="reaction ID" value="UER00125"/>
</dbReference>
<dbReference type="PANTHER" id="PTHR43472:SF1">
    <property type="entry name" value="PHOSPHORIBOSYLAMINE--GLYCINE LIGASE, CHLOROPLASTIC"/>
    <property type="match status" value="1"/>
</dbReference>
<dbReference type="EMBL" id="CP014160">
    <property type="protein sequence ID" value="AMB93963.1"/>
    <property type="molecule type" value="Genomic_DNA"/>
</dbReference>
<dbReference type="AlphaFoldDB" id="A0A0X8FAW6"/>
<dbReference type="GO" id="GO:0009113">
    <property type="term" value="P:purine nucleobase biosynthetic process"/>
    <property type="evidence" value="ECO:0007669"/>
    <property type="project" value="InterPro"/>
</dbReference>
<dbReference type="EMBL" id="PKGY01000010">
    <property type="protein sequence ID" value="PKZ20325.1"/>
    <property type="molecule type" value="Genomic_DNA"/>
</dbReference>
<dbReference type="SUPFAM" id="SSF52440">
    <property type="entry name" value="PreATP-grasp domain"/>
    <property type="match status" value="1"/>
</dbReference>
<keyword evidence="5 13" id="KW-0436">Ligase</keyword>
<accession>A0A0X8FAW6</accession>
<dbReference type="EC" id="6.3.4.13" evidence="4 13"/>
<dbReference type="Proteomes" id="UP000069912">
    <property type="component" value="Chromosome"/>
</dbReference>
<dbReference type="InterPro" id="IPR011054">
    <property type="entry name" value="Rudment_hybrid_motif"/>
</dbReference>
<dbReference type="GO" id="GO:0046872">
    <property type="term" value="F:metal ion binding"/>
    <property type="evidence" value="ECO:0007669"/>
    <property type="project" value="InterPro"/>
</dbReference>
<dbReference type="SUPFAM" id="SSF51246">
    <property type="entry name" value="Rudiment single hybrid motif"/>
    <property type="match status" value="1"/>
</dbReference>